<feature type="transmembrane region" description="Helical" evidence="1">
    <location>
        <begin position="53"/>
        <end position="79"/>
    </location>
</feature>
<proteinExistence type="predicted"/>
<sequence length="397" mass="42845">MRAPVRRPEPHFSQPVRQVTLMLMALALVGAGGWFAYARIFPVFLANPWLNGLIGTVFVLGILTCFWQVAQLVAAVSWIESFAADRPGRPQLQAPQMLAPLAALLGSRGATRSIATSAGRSILESVATRIEEARDITRYLTNLLIFLGLLGTFYGLATTVPAVVDTIRALAPQPGETATAVFDRLMSGLESQLGGMGTAFSSSLLGLAGSLVVGLLELFVTHGQNRFYRELEEWISSITRLSFAAAEGDGEASAVVEILDHMAEQMDALQTLFVRSEHARGQTETQLAQLTDAFAGLAQNLGTDLSTRAEQSASLAKMAGGQDRLVTALEALTQRAAAAQDSEVDAEMRMRLRSIDLQMLRLLEELSAGRQESMAELRNDFAALTRAILTRPRGQEG</sequence>
<keyword evidence="1" id="KW-1133">Transmembrane helix</keyword>
<evidence type="ECO:0008006" key="3">
    <source>
        <dbReference type="Google" id="ProtNLM"/>
    </source>
</evidence>
<reference evidence="2" key="1">
    <citation type="submission" date="2019-08" db="EMBL/GenBank/DDBJ databases">
        <authorList>
            <person name="Kucharzyk K."/>
            <person name="Murdoch R.W."/>
            <person name="Higgins S."/>
            <person name="Loffler F."/>
        </authorList>
    </citation>
    <scope>NUCLEOTIDE SEQUENCE</scope>
</reference>
<name>A0A644TYC3_9ZZZZ</name>
<dbReference type="AlphaFoldDB" id="A0A644TYC3"/>
<comment type="caution">
    <text evidence="2">The sequence shown here is derived from an EMBL/GenBank/DDBJ whole genome shotgun (WGS) entry which is preliminary data.</text>
</comment>
<feature type="transmembrane region" description="Helical" evidence="1">
    <location>
        <begin position="139"/>
        <end position="157"/>
    </location>
</feature>
<keyword evidence="1" id="KW-0812">Transmembrane</keyword>
<feature type="transmembrane region" description="Helical" evidence="1">
    <location>
        <begin position="199"/>
        <end position="220"/>
    </location>
</feature>
<feature type="transmembrane region" description="Helical" evidence="1">
    <location>
        <begin position="21"/>
        <end position="41"/>
    </location>
</feature>
<protein>
    <recommendedName>
        <fullName evidence="3">MotA/TolQ/ExbB proton channel domain-containing protein</fullName>
    </recommendedName>
</protein>
<accession>A0A644TYC3</accession>
<evidence type="ECO:0000256" key="1">
    <source>
        <dbReference type="SAM" id="Phobius"/>
    </source>
</evidence>
<dbReference type="EMBL" id="VSSQ01000057">
    <property type="protein sequence ID" value="MPL71232.1"/>
    <property type="molecule type" value="Genomic_DNA"/>
</dbReference>
<gene>
    <name evidence="2" type="ORF">SDC9_17006</name>
</gene>
<organism evidence="2">
    <name type="scientific">bioreactor metagenome</name>
    <dbReference type="NCBI Taxonomy" id="1076179"/>
    <lineage>
        <taxon>unclassified sequences</taxon>
        <taxon>metagenomes</taxon>
        <taxon>ecological metagenomes</taxon>
    </lineage>
</organism>
<evidence type="ECO:0000313" key="2">
    <source>
        <dbReference type="EMBL" id="MPL71232.1"/>
    </source>
</evidence>
<keyword evidence="1" id="KW-0472">Membrane</keyword>